<evidence type="ECO:0000256" key="2">
    <source>
        <dbReference type="SAM" id="Phobius"/>
    </source>
</evidence>
<dbReference type="InterPro" id="IPR050400">
    <property type="entry name" value="Bact_Cytoskel_RodZ"/>
</dbReference>
<evidence type="ECO:0000313" key="3">
    <source>
        <dbReference type="EMBL" id="MCQ5121067.1"/>
    </source>
</evidence>
<feature type="compositionally biased region" description="Basic and acidic residues" evidence="1">
    <location>
        <begin position="99"/>
        <end position="110"/>
    </location>
</feature>
<feature type="transmembrane region" description="Helical" evidence="2">
    <location>
        <begin position="133"/>
        <end position="156"/>
    </location>
</feature>
<evidence type="ECO:0000256" key="1">
    <source>
        <dbReference type="SAM" id="MobiDB-lite"/>
    </source>
</evidence>
<dbReference type="CDD" id="cd00093">
    <property type="entry name" value="HTH_XRE"/>
    <property type="match status" value="1"/>
</dbReference>
<keyword evidence="4" id="KW-1185">Reference proteome</keyword>
<keyword evidence="2" id="KW-0812">Transmembrane</keyword>
<organism evidence="3 4">
    <name type="scientific">Massilicoli timonensis</name>
    <dbReference type="NCBI Taxonomy" id="2015901"/>
    <lineage>
        <taxon>Bacteria</taxon>
        <taxon>Bacillati</taxon>
        <taxon>Bacillota</taxon>
        <taxon>Erysipelotrichia</taxon>
        <taxon>Erysipelotrichales</taxon>
        <taxon>Erysipelotrichaceae</taxon>
        <taxon>Massilicoli</taxon>
    </lineage>
</organism>
<feature type="region of interest" description="Disordered" evidence="1">
    <location>
        <begin position="99"/>
        <end position="121"/>
    </location>
</feature>
<feature type="region of interest" description="Disordered" evidence="1">
    <location>
        <begin position="164"/>
        <end position="193"/>
    </location>
</feature>
<dbReference type="PANTHER" id="PTHR34475">
    <property type="match status" value="1"/>
</dbReference>
<evidence type="ECO:0000313" key="4">
    <source>
        <dbReference type="Proteomes" id="UP001524435"/>
    </source>
</evidence>
<gene>
    <name evidence="3" type="ORF">NE663_02170</name>
</gene>
<dbReference type="InterPro" id="IPR010982">
    <property type="entry name" value="Lambda_DNA-bd_dom_sf"/>
</dbReference>
<keyword evidence="2" id="KW-0472">Membrane</keyword>
<keyword evidence="2" id="KW-1133">Transmembrane helix</keyword>
<dbReference type="Gene3D" id="1.10.260.40">
    <property type="entry name" value="lambda repressor-like DNA-binding domains"/>
    <property type="match status" value="1"/>
</dbReference>
<dbReference type="RefSeq" id="WP_102267089.1">
    <property type="nucleotide sequence ID" value="NZ_CALVCM010000009.1"/>
</dbReference>
<accession>A0ABT1SIL1</accession>
<protein>
    <submittedName>
        <fullName evidence="3">Helix-turn-helix domain-containing protein</fullName>
    </submittedName>
</protein>
<dbReference type="PANTHER" id="PTHR34475:SF1">
    <property type="entry name" value="CYTOSKELETON PROTEIN RODZ"/>
    <property type="match status" value="1"/>
</dbReference>
<name>A0ABT1SIL1_9FIRM</name>
<comment type="caution">
    <text evidence="3">The sequence shown here is derived from an EMBL/GenBank/DDBJ whole genome shotgun (WGS) entry which is preliminary data.</text>
</comment>
<reference evidence="3 4" key="1">
    <citation type="submission" date="2022-06" db="EMBL/GenBank/DDBJ databases">
        <title>Isolation of gut microbiota from human fecal samples.</title>
        <authorList>
            <person name="Pamer E.G."/>
            <person name="Barat B."/>
            <person name="Waligurski E."/>
            <person name="Medina S."/>
            <person name="Paddock L."/>
            <person name="Mostad J."/>
        </authorList>
    </citation>
    <scope>NUCLEOTIDE SEQUENCE [LARGE SCALE GENOMIC DNA]</scope>
    <source>
        <strain evidence="3 4">DFI.6.1</strain>
    </source>
</reference>
<dbReference type="InterPro" id="IPR001387">
    <property type="entry name" value="Cro/C1-type_HTH"/>
</dbReference>
<dbReference type="Proteomes" id="UP001524435">
    <property type="component" value="Unassembled WGS sequence"/>
</dbReference>
<feature type="compositionally biased region" description="Basic residues" evidence="1">
    <location>
        <begin position="111"/>
        <end position="120"/>
    </location>
</feature>
<dbReference type="SUPFAM" id="SSF47413">
    <property type="entry name" value="lambda repressor-like DNA-binding domains"/>
    <property type="match status" value="1"/>
</dbReference>
<sequence>MEKLSNRLKAKRLETGLTIEEVSEKTRLTTKHIKALEEGDMEFFKDDLSYLRFFLRSYCDAVGFDFEEAKPLLHETIDSYTTAFSKKKLEEQEQIEKNIESKAKQIEKPRAQKQRPKRQKPSLLEKKRWDLSLVSLFAVIAVIAIGLVYAFFVYVLPGLSDDDPNPAPKQEQADTPIVDQKEEPKEEEETSKLAISKTDANHYVIENVQDQEELEIKIVFLSEAWFQLSKNATVMSEPQSKVYTTQESAAFKIVASANDAYTMRFGNWAGAHEISVNGVKVELDETILASKGPQNITLTIKGE</sequence>
<proteinExistence type="predicted"/>
<dbReference type="Pfam" id="PF13413">
    <property type="entry name" value="HTH_25"/>
    <property type="match status" value="1"/>
</dbReference>
<dbReference type="EMBL" id="JANGCH010000002">
    <property type="protein sequence ID" value="MCQ5121067.1"/>
    <property type="molecule type" value="Genomic_DNA"/>
</dbReference>